<evidence type="ECO:0000259" key="2">
    <source>
        <dbReference type="PROSITE" id="PS50003"/>
    </source>
</evidence>
<dbReference type="CDD" id="cd17226">
    <property type="entry name" value="RA_ARAP1"/>
    <property type="match status" value="1"/>
</dbReference>
<dbReference type="AlphaFoldDB" id="A0A974DRM0"/>
<protein>
    <recommendedName>
        <fullName evidence="7">Rho-GAP domain-containing protein</fullName>
    </recommendedName>
</protein>
<dbReference type="PROSITE" id="PS50238">
    <property type="entry name" value="RHOGAP"/>
    <property type="match status" value="1"/>
</dbReference>
<dbReference type="GO" id="GO:0005547">
    <property type="term" value="F:phosphatidylinositol-3,4,5-trisphosphate binding"/>
    <property type="evidence" value="ECO:0007669"/>
    <property type="project" value="TreeGrafter"/>
</dbReference>
<keyword evidence="1" id="KW-0343">GTPase activation</keyword>
<evidence type="ECO:0000313" key="6">
    <source>
        <dbReference type="Proteomes" id="UP000694892"/>
    </source>
</evidence>
<gene>
    <name evidence="5" type="ORF">XELAEV_18013971mg</name>
</gene>
<dbReference type="OMA" id="GMECATE"/>
<dbReference type="InterPro" id="IPR000198">
    <property type="entry name" value="RhoGAP_dom"/>
</dbReference>
<dbReference type="Pfam" id="PF00620">
    <property type="entry name" value="RhoGAP"/>
    <property type="match status" value="1"/>
</dbReference>
<dbReference type="PROSITE" id="PS50200">
    <property type="entry name" value="RA"/>
    <property type="match status" value="1"/>
</dbReference>
<evidence type="ECO:0000256" key="1">
    <source>
        <dbReference type="ARBA" id="ARBA00022468"/>
    </source>
</evidence>
<evidence type="ECO:0000259" key="4">
    <source>
        <dbReference type="PROSITE" id="PS50238"/>
    </source>
</evidence>
<dbReference type="GO" id="GO:0007165">
    <property type="term" value="P:signal transduction"/>
    <property type="evidence" value="ECO:0007669"/>
    <property type="project" value="InterPro"/>
</dbReference>
<proteinExistence type="predicted"/>
<accession>A0A974DRM0</accession>
<dbReference type="InterPro" id="IPR001849">
    <property type="entry name" value="PH_domain"/>
</dbReference>
<dbReference type="PANTHER" id="PTHR45899">
    <property type="entry name" value="RHO GTPASE ACTIVATING PROTEIN AT 15B, ISOFORM C"/>
    <property type="match status" value="1"/>
</dbReference>
<feature type="domain" description="PH" evidence="2">
    <location>
        <begin position="220"/>
        <end position="319"/>
    </location>
</feature>
<dbReference type="SUPFAM" id="SSF48350">
    <property type="entry name" value="GTPase activation domain, GAP"/>
    <property type="match status" value="1"/>
</dbReference>
<evidence type="ECO:0008006" key="7">
    <source>
        <dbReference type="Google" id="ProtNLM"/>
    </source>
</evidence>
<dbReference type="InterPro" id="IPR052227">
    <property type="entry name" value="Arf-Rho-GAP_ANK-PH_domain"/>
</dbReference>
<evidence type="ECO:0000259" key="3">
    <source>
        <dbReference type="PROSITE" id="PS50200"/>
    </source>
</evidence>
<organism evidence="5 6">
    <name type="scientific">Xenopus laevis</name>
    <name type="common">African clawed frog</name>
    <dbReference type="NCBI Taxonomy" id="8355"/>
    <lineage>
        <taxon>Eukaryota</taxon>
        <taxon>Metazoa</taxon>
        <taxon>Chordata</taxon>
        <taxon>Craniata</taxon>
        <taxon>Vertebrata</taxon>
        <taxon>Euteleostomi</taxon>
        <taxon>Amphibia</taxon>
        <taxon>Batrachia</taxon>
        <taxon>Anura</taxon>
        <taxon>Pipoidea</taxon>
        <taxon>Pipidae</taxon>
        <taxon>Xenopodinae</taxon>
        <taxon>Xenopus</taxon>
        <taxon>Xenopus</taxon>
    </lineage>
</organism>
<dbReference type="Pfam" id="PF00788">
    <property type="entry name" value="RA"/>
    <property type="match status" value="1"/>
</dbReference>
<dbReference type="InterPro" id="IPR008936">
    <property type="entry name" value="Rho_GTPase_activation_prot"/>
</dbReference>
<feature type="domain" description="Ras-associating" evidence="3">
    <location>
        <begin position="109"/>
        <end position="198"/>
    </location>
</feature>
<dbReference type="Proteomes" id="UP000694892">
    <property type="component" value="Chromosome 2L"/>
</dbReference>
<dbReference type="InterPro" id="IPR000159">
    <property type="entry name" value="RA_dom"/>
</dbReference>
<dbReference type="GO" id="GO:0005737">
    <property type="term" value="C:cytoplasm"/>
    <property type="evidence" value="ECO:0007669"/>
    <property type="project" value="TreeGrafter"/>
</dbReference>
<dbReference type="PROSITE" id="PS50003">
    <property type="entry name" value="PH_DOMAIN"/>
    <property type="match status" value="1"/>
</dbReference>
<sequence>MRFGRYQELLQNLPQVNRATLKALITHLYCIQHFSDENQMNVHNLAIVFGPTLFQTDGQNFKPGRVVEDLVTYFRPIFGVSEQELQKQLSVIKAIIKLREKRNPIPQSPAFICTVYLEEKGNKSEHSVQIPANMSAEELTKTVLGMRGIHSETTEYWGCSEVDEMEETERPLHFSEKVLHIFHSDRSNCNLVVKKHGHMAAMLKYINSRDGDSKNGPIKFRMPTGLLAFNTAFHEHYFMLNNTMLRMYKEIRSQRPEKEWPVKNLTIYLGIKKRIRPPTSWGFTVVYKNDRQEKTQWYLAFDSVKIMREWFAAFTFVQHGNLWPEEGAIVQAPRTNIETRLGNMSLIPIRGNENEIRRSLSQITVDPVTLLGNV</sequence>
<dbReference type="SUPFAM" id="SSF50729">
    <property type="entry name" value="PH domain-like"/>
    <property type="match status" value="1"/>
</dbReference>
<dbReference type="Gene3D" id="2.30.29.30">
    <property type="entry name" value="Pleckstrin-homology domain (PH domain)/Phosphotyrosine-binding domain (PTB)"/>
    <property type="match status" value="1"/>
</dbReference>
<dbReference type="GO" id="GO:0008360">
    <property type="term" value="P:regulation of cell shape"/>
    <property type="evidence" value="ECO:0007669"/>
    <property type="project" value="TreeGrafter"/>
</dbReference>
<dbReference type="Pfam" id="PF00169">
    <property type="entry name" value="PH"/>
    <property type="match status" value="1"/>
</dbReference>
<dbReference type="InterPro" id="IPR011993">
    <property type="entry name" value="PH-like_dom_sf"/>
</dbReference>
<reference evidence="6" key="1">
    <citation type="journal article" date="2016" name="Nature">
        <title>Genome evolution in the allotetraploid frog Xenopus laevis.</title>
        <authorList>
            <person name="Session A.M."/>
            <person name="Uno Y."/>
            <person name="Kwon T."/>
            <person name="Chapman J.A."/>
            <person name="Toyoda A."/>
            <person name="Takahashi S."/>
            <person name="Fukui A."/>
            <person name="Hikosaka A."/>
            <person name="Suzuki A."/>
            <person name="Kondo M."/>
            <person name="van Heeringen S.J."/>
            <person name="Quigley I."/>
            <person name="Heinz S."/>
            <person name="Ogino H."/>
            <person name="Ochi H."/>
            <person name="Hellsten U."/>
            <person name="Lyons J.B."/>
            <person name="Simakov O."/>
            <person name="Putnam N."/>
            <person name="Stites J."/>
            <person name="Kuroki Y."/>
            <person name="Tanaka T."/>
            <person name="Michiue T."/>
            <person name="Watanabe M."/>
            <person name="Bogdanovic O."/>
            <person name="Lister R."/>
            <person name="Georgiou G."/>
            <person name="Paranjpe S.S."/>
            <person name="van Kruijsbergen I."/>
            <person name="Shu S."/>
            <person name="Carlson J."/>
            <person name="Kinoshita T."/>
            <person name="Ohta Y."/>
            <person name="Mawaribuchi S."/>
            <person name="Jenkins J."/>
            <person name="Grimwood J."/>
            <person name="Schmutz J."/>
            <person name="Mitros T."/>
            <person name="Mozaffari S.V."/>
            <person name="Suzuki Y."/>
            <person name="Haramoto Y."/>
            <person name="Yamamoto T.S."/>
            <person name="Takagi C."/>
            <person name="Heald R."/>
            <person name="Miller K."/>
            <person name="Haudenschild C."/>
            <person name="Kitzman J."/>
            <person name="Nakayama T."/>
            <person name="Izutsu Y."/>
            <person name="Robert J."/>
            <person name="Fortriede J."/>
            <person name="Burns K."/>
            <person name="Lotay V."/>
            <person name="Karimi K."/>
            <person name="Yasuoka Y."/>
            <person name="Dichmann D.S."/>
            <person name="Flajnik M.F."/>
            <person name="Houston D.W."/>
            <person name="Shendure J."/>
            <person name="DuPasquier L."/>
            <person name="Vize P.D."/>
            <person name="Zorn A.M."/>
            <person name="Ito M."/>
            <person name="Marcotte E.M."/>
            <person name="Wallingford J.B."/>
            <person name="Ito Y."/>
            <person name="Asashima M."/>
            <person name="Ueno N."/>
            <person name="Matsuda Y."/>
            <person name="Veenstra G.J."/>
            <person name="Fujiyama A."/>
            <person name="Harland R.M."/>
            <person name="Taira M."/>
            <person name="Rokhsar D.S."/>
        </authorList>
    </citation>
    <scope>NUCLEOTIDE SEQUENCE [LARGE SCALE GENOMIC DNA]</scope>
    <source>
        <strain evidence="6">J</strain>
    </source>
</reference>
<dbReference type="GO" id="GO:0005096">
    <property type="term" value="F:GTPase activator activity"/>
    <property type="evidence" value="ECO:0007669"/>
    <property type="project" value="UniProtKB-KW"/>
</dbReference>
<dbReference type="EMBL" id="CM004468">
    <property type="protein sequence ID" value="OCT96295.1"/>
    <property type="molecule type" value="Genomic_DNA"/>
</dbReference>
<dbReference type="PANTHER" id="PTHR45899:SF3">
    <property type="entry name" value="ARF-GAP WITH RHO-GAP DOMAIN, ANK REPEAT AND PH DOMAIN-CONTAINING PROTEIN 1"/>
    <property type="match status" value="1"/>
</dbReference>
<evidence type="ECO:0000313" key="5">
    <source>
        <dbReference type="EMBL" id="OCT96295.1"/>
    </source>
</evidence>
<name>A0A974DRM0_XENLA</name>
<dbReference type="SMART" id="SM00233">
    <property type="entry name" value="PH"/>
    <property type="match status" value="1"/>
</dbReference>
<dbReference type="Gene3D" id="1.10.555.10">
    <property type="entry name" value="Rho GTPase activation protein"/>
    <property type="match status" value="1"/>
</dbReference>
<feature type="domain" description="Rho-GAP" evidence="4">
    <location>
        <begin position="1"/>
        <end position="78"/>
    </location>
</feature>